<evidence type="ECO:0000313" key="11">
    <source>
        <dbReference type="Proteomes" id="UP000199263"/>
    </source>
</evidence>
<dbReference type="Gene3D" id="1.10.287.1260">
    <property type="match status" value="1"/>
</dbReference>
<keyword evidence="5 7" id="KW-1133">Transmembrane helix</keyword>
<keyword evidence="3" id="KW-1003">Cell membrane</keyword>
<dbReference type="Gene3D" id="3.30.70.100">
    <property type="match status" value="1"/>
</dbReference>
<evidence type="ECO:0000256" key="2">
    <source>
        <dbReference type="ARBA" id="ARBA00008017"/>
    </source>
</evidence>
<feature type="domain" description="Mechanosensitive ion channel MscS" evidence="8">
    <location>
        <begin position="125"/>
        <end position="189"/>
    </location>
</feature>
<dbReference type="AlphaFoldDB" id="A0A1I1QBF5"/>
<proteinExistence type="inferred from homology"/>
<dbReference type="FunFam" id="3.30.70.100:FF:000018">
    <property type="entry name" value="MscS mechanosensitive ion channel"/>
    <property type="match status" value="1"/>
</dbReference>
<dbReference type="FunFam" id="2.30.30.60:FF:000001">
    <property type="entry name" value="MscS Mechanosensitive ion channel"/>
    <property type="match status" value="1"/>
</dbReference>
<protein>
    <submittedName>
        <fullName evidence="10">Small conductance mechanosensitive channel</fullName>
    </submittedName>
</protein>
<reference evidence="10 11" key="1">
    <citation type="submission" date="2016-10" db="EMBL/GenBank/DDBJ databases">
        <authorList>
            <person name="de Groot N.N."/>
        </authorList>
    </citation>
    <scope>NUCLEOTIDE SEQUENCE [LARGE SCALE GENOMIC DNA]</scope>
    <source>
        <strain evidence="10 11">DSM 12992</strain>
    </source>
</reference>
<dbReference type="EMBL" id="FOMG01000024">
    <property type="protein sequence ID" value="SFD19292.1"/>
    <property type="molecule type" value="Genomic_DNA"/>
</dbReference>
<evidence type="ECO:0000256" key="5">
    <source>
        <dbReference type="ARBA" id="ARBA00022989"/>
    </source>
</evidence>
<evidence type="ECO:0000256" key="4">
    <source>
        <dbReference type="ARBA" id="ARBA00022692"/>
    </source>
</evidence>
<evidence type="ECO:0000313" key="10">
    <source>
        <dbReference type="EMBL" id="SFD19292.1"/>
    </source>
</evidence>
<keyword evidence="11" id="KW-1185">Reference proteome</keyword>
<dbReference type="InterPro" id="IPR006685">
    <property type="entry name" value="MscS_channel_2nd"/>
</dbReference>
<evidence type="ECO:0000256" key="3">
    <source>
        <dbReference type="ARBA" id="ARBA00022475"/>
    </source>
</evidence>
<evidence type="ECO:0000259" key="8">
    <source>
        <dbReference type="Pfam" id="PF00924"/>
    </source>
</evidence>
<name>A0A1I1QBF5_9CLOT</name>
<feature type="transmembrane region" description="Helical" evidence="7">
    <location>
        <begin position="33"/>
        <end position="54"/>
    </location>
</feature>
<keyword evidence="6 7" id="KW-0472">Membrane</keyword>
<dbReference type="SUPFAM" id="SSF82689">
    <property type="entry name" value="Mechanosensitive channel protein MscS (YggB), C-terminal domain"/>
    <property type="match status" value="1"/>
</dbReference>
<comment type="subcellular location">
    <subcellularLocation>
        <location evidence="1">Cell membrane</location>
        <topology evidence="1">Multi-pass membrane protein</topology>
    </subcellularLocation>
</comment>
<dbReference type="PANTHER" id="PTHR30460">
    <property type="entry name" value="MODERATE CONDUCTANCE MECHANOSENSITIVE CHANNEL YBIO"/>
    <property type="match status" value="1"/>
</dbReference>
<dbReference type="Pfam" id="PF21082">
    <property type="entry name" value="MS_channel_3rd"/>
    <property type="match status" value="1"/>
</dbReference>
<dbReference type="OrthoDB" id="9809206at2"/>
<keyword evidence="4 7" id="KW-0812">Transmembrane</keyword>
<dbReference type="InterPro" id="IPR011014">
    <property type="entry name" value="MscS_channel_TM-2"/>
</dbReference>
<dbReference type="InterPro" id="IPR011066">
    <property type="entry name" value="MscS_channel_C_sf"/>
</dbReference>
<sequence>MYNYLIKLQLDENELIIGKYISLENIEKIINKLLMIVFTIIVMYLTVKIGNYLIKKFVKRQIKSNARLSLESQRAKTLGEVMKSVLKYAVYFIGIATILSNLFSGMSFTFASIGGFAVGFGTQSLIKDLINGFFILFEDQFGVGDHITIGKFNGIVESIGIRTTTIKDFTGDIHSIPNGAIIEVTNHSRGNIRFMVDVYISYEENIDNAINAIKEVCDEFQKDNEDIKEPIQVLGVDSLNASSVTIRVIGKTIPLKQWGMERELRKLIKLKLDEKDIEIPHTKTQLINVNIEKGENYDRNI</sequence>
<gene>
    <name evidence="10" type="ORF">SAMN05421842_12425</name>
</gene>
<organism evidence="10 11">
    <name type="scientific">Clostridium uliginosum</name>
    <dbReference type="NCBI Taxonomy" id="119641"/>
    <lineage>
        <taxon>Bacteria</taxon>
        <taxon>Bacillati</taxon>
        <taxon>Bacillota</taxon>
        <taxon>Clostridia</taxon>
        <taxon>Eubacteriales</taxon>
        <taxon>Clostridiaceae</taxon>
        <taxon>Clostridium</taxon>
    </lineage>
</organism>
<dbReference type="Pfam" id="PF00924">
    <property type="entry name" value="MS_channel_2nd"/>
    <property type="match status" value="1"/>
</dbReference>
<evidence type="ECO:0000256" key="6">
    <source>
        <dbReference type="ARBA" id="ARBA00023136"/>
    </source>
</evidence>
<dbReference type="PANTHER" id="PTHR30460:SF0">
    <property type="entry name" value="MODERATE CONDUCTANCE MECHANOSENSITIVE CHANNEL YBIO"/>
    <property type="match status" value="1"/>
</dbReference>
<dbReference type="SUPFAM" id="SSF50182">
    <property type="entry name" value="Sm-like ribonucleoproteins"/>
    <property type="match status" value="1"/>
</dbReference>
<evidence type="ECO:0000256" key="1">
    <source>
        <dbReference type="ARBA" id="ARBA00004651"/>
    </source>
</evidence>
<dbReference type="Proteomes" id="UP000199263">
    <property type="component" value="Unassembled WGS sequence"/>
</dbReference>
<dbReference type="SUPFAM" id="SSF82861">
    <property type="entry name" value="Mechanosensitive channel protein MscS (YggB), transmembrane region"/>
    <property type="match status" value="1"/>
</dbReference>
<dbReference type="InterPro" id="IPR010920">
    <property type="entry name" value="LSM_dom_sf"/>
</dbReference>
<feature type="transmembrane region" description="Helical" evidence="7">
    <location>
        <begin position="88"/>
        <end position="121"/>
    </location>
</feature>
<dbReference type="Gene3D" id="2.30.30.60">
    <property type="match status" value="1"/>
</dbReference>
<dbReference type="RefSeq" id="WP_090093000.1">
    <property type="nucleotide sequence ID" value="NZ_FOMG01000024.1"/>
</dbReference>
<evidence type="ECO:0000259" key="9">
    <source>
        <dbReference type="Pfam" id="PF21082"/>
    </source>
</evidence>
<dbReference type="InterPro" id="IPR023408">
    <property type="entry name" value="MscS_beta-dom_sf"/>
</dbReference>
<dbReference type="InterPro" id="IPR045276">
    <property type="entry name" value="YbiO_bact"/>
</dbReference>
<feature type="domain" description="Mechanosensitive ion channel MscS C-terminal" evidence="9">
    <location>
        <begin position="196"/>
        <end position="279"/>
    </location>
</feature>
<evidence type="ECO:0000256" key="7">
    <source>
        <dbReference type="SAM" id="Phobius"/>
    </source>
</evidence>
<dbReference type="GO" id="GO:0008381">
    <property type="term" value="F:mechanosensitive monoatomic ion channel activity"/>
    <property type="evidence" value="ECO:0007669"/>
    <property type="project" value="InterPro"/>
</dbReference>
<dbReference type="GO" id="GO:0005886">
    <property type="term" value="C:plasma membrane"/>
    <property type="evidence" value="ECO:0007669"/>
    <property type="project" value="UniProtKB-SubCell"/>
</dbReference>
<dbReference type="STRING" id="119641.SAMN05421842_12425"/>
<dbReference type="InterPro" id="IPR049278">
    <property type="entry name" value="MS_channel_C"/>
</dbReference>
<comment type="similarity">
    <text evidence="2">Belongs to the MscS (TC 1.A.23) family.</text>
</comment>
<accession>A0A1I1QBF5</accession>